<evidence type="ECO:0000313" key="2">
    <source>
        <dbReference type="Proteomes" id="UP000321533"/>
    </source>
</evidence>
<evidence type="ECO:0000313" key="1">
    <source>
        <dbReference type="EMBL" id="QEC67378.1"/>
    </source>
</evidence>
<dbReference type="EMBL" id="CP042435">
    <property type="protein sequence ID" value="QEC67378.1"/>
    <property type="molecule type" value="Genomic_DNA"/>
</dbReference>
<dbReference type="InterPro" id="IPR027417">
    <property type="entry name" value="P-loop_NTPase"/>
</dbReference>
<dbReference type="SUPFAM" id="SSF52540">
    <property type="entry name" value="P-loop containing nucleoside triphosphate hydrolases"/>
    <property type="match status" value="1"/>
</dbReference>
<proteinExistence type="predicted"/>
<dbReference type="Pfam" id="PF13469">
    <property type="entry name" value="Sulfotransfer_3"/>
    <property type="match status" value="1"/>
</dbReference>
<keyword evidence="2" id="KW-1185">Reference proteome</keyword>
<dbReference type="Gene3D" id="3.40.50.300">
    <property type="entry name" value="P-loop containing nucleotide triphosphate hydrolases"/>
    <property type="match status" value="1"/>
</dbReference>
<evidence type="ECO:0008006" key="3">
    <source>
        <dbReference type="Google" id="ProtNLM"/>
    </source>
</evidence>
<dbReference type="AlphaFoldDB" id="A0A5B8VAQ5"/>
<dbReference type="KEGG" id="pgin:FRZ67_08740"/>
<protein>
    <recommendedName>
        <fullName evidence="3">Sulfotransferase</fullName>
    </recommendedName>
</protein>
<organism evidence="1 2">
    <name type="scientific">Panacibacter ginsenosidivorans</name>
    <dbReference type="NCBI Taxonomy" id="1813871"/>
    <lineage>
        <taxon>Bacteria</taxon>
        <taxon>Pseudomonadati</taxon>
        <taxon>Bacteroidota</taxon>
        <taxon>Chitinophagia</taxon>
        <taxon>Chitinophagales</taxon>
        <taxon>Chitinophagaceae</taxon>
        <taxon>Panacibacter</taxon>
    </lineage>
</organism>
<gene>
    <name evidence="1" type="ORF">FRZ67_08740</name>
</gene>
<accession>A0A5B8VAQ5</accession>
<name>A0A5B8VAQ5_9BACT</name>
<sequence length="301" mass="34460">MNNKPTIIYIMSDNRSGSTLLENILSKSDECFSVGELAMLKGHLLKNGPGEKWNWTCACGSALTDCVFWSSIIKQTYQADPENFASALTWNFKSKALALNAMAPFMFKKKFLKVINQPVNVKVTNTLNKLFQLVHEKSGKNFIVDSSKNPLQALAIYKKVTGFDVKIIWLKRDLRAIVTSKTKWKSLNKKKEKSMQKLLLDVFYYRRLCYTVSTLVKPEDIIELDYKTLATNTHEELQKIFNAFGMKAFPTPEYMELVEDHTIGGTPGRFSKKPIQYDDSWKEQYNDNKLAYFTGGVLNKI</sequence>
<dbReference type="Proteomes" id="UP000321533">
    <property type="component" value="Chromosome"/>
</dbReference>
<reference evidence="1 2" key="1">
    <citation type="journal article" date="2016" name="Int. J. Syst. Evol. Microbiol.">
        <title>Panacibacter ginsenosidivorans gen. nov., sp. nov., with ginsenoside converting activity isolated from soil of a ginseng field.</title>
        <authorList>
            <person name="Siddiqi M.Z."/>
            <person name="Muhammad Shafi S."/>
            <person name="Choi K.D."/>
            <person name="Im W.T."/>
        </authorList>
    </citation>
    <scope>NUCLEOTIDE SEQUENCE [LARGE SCALE GENOMIC DNA]</scope>
    <source>
        <strain evidence="1 2">Gsoil1550</strain>
    </source>
</reference>